<dbReference type="PANTHER" id="PTHR13060:SF0">
    <property type="entry name" value="PROTEIN ECDYSONELESS HOMOLOG"/>
    <property type="match status" value="1"/>
</dbReference>
<organism evidence="2 3">
    <name type="scientific">Kluyveromyces marxianus</name>
    <name type="common">Yeast</name>
    <name type="synonym">Candida kefyr</name>
    <dbReference type="NCBI Taxonomy" id="4911"/>
    <lineage>
        <taxon>Eukaryota</taxon>
        <taxon>Fungi</taxon>
        <taxon>Dikarya</taxon>
        <taxon>Ascomycota</taxon>
        <taxon>Saccharomycotina</taxon>
        <taxon>Saccharomycetes</taxon>
        <taxon>Saccharomycetales</taxon>
        <taxon>Saccharomycetaceae</taxon>
        <taxon>Kluyveromyces</taxon>
    </lineage>
</organism>
<feature type="region of interest" description="Disordered" evidence="1">
    <location>
        <begin position="445"/>
        <end position="479"/>
    </location>
</feature>
<protein>
    <submittedName>
        <fullName evidence="2">SGT1 super family</fullName>
    </submittedName>
</protein>
<accession>A0ABX6EQ94</accession>
<dbReference type="PANTHER" id="PTHR13060">
    <property type="entry name" value="SGT1 PROTEIN HSGT1 SUPPRESSOR OF GCR2"/>
    <property type="match status" value="1"/>
</dbReference>
<sequence>MGVVKPERRVNDKWLWQSDESGLKDDIFDQENGTTLVFGVFYFDELVQDSEQLILKSQLQELISMLEPWNKSYPWNSFNGVTLEIREYLSGEYYIFGSLHMGDNARDEEALVLSILLNFSRRVGPCTFIKVCDTDGEFILMEANDVIPEELEYPISNNRIWITMGRLKYIPTTFYFDRGLSKIESISYLKKENSKLLPLPNIETKIRESFLNVFPNSALDKLNTTTITVSDPEIATILKNDPKIVSLAVSHFMSSTYDIPISHSKEVLNDKINLTIPSAHAALVKKYTQMTGKGENYEKTLSEILETSILHMLANGVLEKTTTDKRSQEDLQTVLRDNYIISQKYELKPIEWELLDTNEKSDIKVTSLDTLKTSLMSFLNEESDFTGILNDKREVKHNNEDNPNAESESDLGLDSDPEIDEDDFFEFFLKEGLNLSDNYIENLRTHNENHPKSTKEDRDADSQRDPQSSSNEIPEYEDSIEDLIKSLSVDGAPLGPLKTILENYNRR</sequence>
<proteinExistence type="predicted"/>
<dbReference type="InterPro" id="IPR010770">
    <property type="entry name" value="Ecd"/>
</dbReference>
<name>A0ABX6EQ94_KLUMA</name>
<evidence type="ECO:0000313" key="2">
    <source>
        <dbReference type="EMBL" id="QGN14396.1"/>
    </source>
</evidence>
<evidence type="ECO:0000256" key="1">
    <source>
        <dbReference type="SAM" id="MobiDB-lite"/>
    </source>
</evidence>
<evidence type="ECO:0000313" key="3">
    <source>
        <dbReference type="Proteomes" id="UP000422736"/>
    </source>
</evidence>
<dbReference type="EMBL" id="CP015055">
    <property type="protein sequence ID" value="QGN14396.1"/>
    <property type="molecule type" value="Genomic_DNA"/>
</dbReference>
<feature type="compositionally biased region" description="Basic and acidic residues" evidence="1">
    <location>
        <begin position="391"/>
        <end position="400"/>
    </location>
</feature>
<keyword evidence="3" id="KW-1185">Reference proteome</keyword>
<dbReference type="Proteomes" id="UP000422736">
    <property type="component" value="Chromosome 2"/>
</dbReference>
<feature type="region of interest" description="Disordered" evidence="1">
    <location>
        <begin position="391"/>
        <end position="416"/>
    </location>
</feature>
<reference evidence="2 3" key="1">
    <citation type="submission" date="2016-03" db="EMBL/GenBank/DDBJ databases">
        <title>How can Kluyveromyces marxianus grow so fast - potential evolutionary course in Saccharomyces Complex revealed by comparative genomics.</title>
        <authorList>
            <person name="Mo W."/>
            <person name="Lu W."/>
            <person name="Yang X."/>
            <person name="Qi J."/>
            <person name="Lv H."/>
        </authorList>
    </citation>
    <scope>NUCLEOTIDE SEQUENCE [LARGE SCALE GENOMIC DNA]</scope>
    <source>
        <strain evidence="2 3">FIM1</strain>
    </source>
</reference>
<feature type="compositionally biased region" description="Acidic residues" evidence="1">
    <location>
        <begin position="407"/>
        <end position="416"/>
    </location>
</feature>
<gene>
    <name evidence="2" type="ORF">FIM1_1056</name>
</gene>
<dbReference type="Pfam" id="PF07093">
    <property type="entry name" value="SGT1"/>
    <property type="match status" value="1"/>
</dbReference>
<feature type="compositionally biased region" description="Basic and acidic residues" evidence="1">
    <location>
        <begin position="445"/>
        <end position="464"/>
    </location>
</feature>